<organism evidence="1 2">
    <name type="scientific">Pleurodeles waltl</name>
    <name type="common">Iberian ribbed newt</name>
    <dbReference type="NCBI Taxonomy" id="8319"/>
    <lineage>
        <taxon>Eukaryota</taxon>
        <taxon>Metazoa</taxon>
        <taxon>Chordata</taxon>
        <taxon>Craniata</taxon>
        <taxon>Vertebrata</taxon>
        <taxon>Euteleostomi</taxon>
        <taxon>Amphibia</taxon>
        <taxon>Batrachia</taxon>
        <taxon>Caudata</taxon>
        <taxon>Salamandroidea</taxon>
        <taxon>Salamandridae</taxon>
        <taxon>Pleurodelinae</taxon>
        <taxon>Pleurodeles</taxon>
    </lineage>
</organism>
<dbReference type="Gene3D" id="1.10.287.950">
    <property type="entry name" value="Methyl-accepting chemotaxis protein"/>
    <property type="match status" value="1"/>
</dbReference>
<reference evidence="1" key="1">
    <citation type="journal article" date="2022" name="bioRxiv">
        <title>Sequencing and chromosome-scale assembly of the giantPleurodeles waltlgenome.</title>
        <authorList>
            <person name="Brown T."/>
            <person name="Elewa A."/>
            <person name="Iarovenko S."/>
            <person name="Subramanian E."/>
            <person name="Araus A.J."/>
            <person name="Petzold A."/>
            <person name="Susuki M."/>
            <person name="Suzuki K.-i.T."/>
            <person name="Hayashi T."/>
            <person name="Toyoda A."/>
            <person name="Oliveira C."/>
            <person name="Osipova E."/>
            <person name="Leigh N.D."/>
            <person name="Simon A."/>
            <person name="Yun M.H."/>
        </authorList>
    </citation>
    <scope>NUCLEOTIDE SEQUENCE</scope>
    <source>
        <strain evidence="1">20211129_DDA</strain>
        <tissue evidence="1">Liver</tissue>
    </source>
</reference>
<dbReference type="AlphaFoldDB" id="A0AAV7RF38"/>
<gene>
    <name evidence="1" type="ORF">NDU88_003853</name>
</gene>
<comment type="caution">
    <text evidence="1">The sequence shown here is derived from an EMBL/GenBank/DDBJ whole genome shotgun (WGS) entry which is preliminary data.</text>
</comment>
<evidence type="ECO:0000313" key="1">
    <source>
        <dbReference type="EMBL" id="KAJ1151066.1"/>
    </source>
</evidence>
<name>A0AAV7RF38_PLEWA</name>
<keyword evidence="2" id="KW-1185">Reference proteome</keyword>
<dbReference type="EMBL" id="JANPWB010000009">
    <property type="protein sequence ID" value="KAJ1151066.1"/>
    <property type="molecule type" value="Genomic_DNA"/>
</dbReference>
<proteinExistence type="predicted"/>
<protein>
    <submittedName>
        <fullName evidence="1">Uncharacterized protein</fullName>
    </submittedName>
</protein>
<evidence type="ECO:0000313" key="2">
    <source>
        <dbReference type="Proteomes" id="UP001066276"/>
    </source>
</evidence>
<dbReference type="SUPFAM" id="SSF57997">
    <property type="entry name" value="Tropomyosin"/>
    <property type="match status" value="1"/>
</dbReference>
<sequence length="131" mass="15023">MGRSVIPQVQGKAEQAQTQSQFLLETILHELQELGGTQIKETVAINQRLDKIEEAMGQIPAQLKEMKQRVSDLEDRSLGWDKGLNNMQKMLQESQNKIEDMENYARRLNLCFVEVPEGAENRGTTMLQFME</sequence>
<accession>A0AAV7RF38</accession>
<dbReference type="Proteomes" id="UP001066276">
    <property type="component" value="Chromosome 5"/>
</dbReference>